<dbReference type="EMBL" id="JBGBZJ010000003">
    <property type="protein sequence ID" value="MEY9453130.1"/>
    <property type="molecule type" value="Genomic_DNA"/>
</dbReference>
<name>A0A2U8P6B8_9BRAD</name>
<dbReference type="GeneID" id="92963830"/>
<dbReference type="Gene3D" id="1.10.260.40">
    <property type="entry name" value="lambda repressor-like DNA-binding domains"/>
    <property type="match status" value="1"/>
</dbReference>
<dbReference type="RefSeq" id="WP_011082902.1">
    <property type="nucleotide sequence ID" value="NZ_AP021854.1"/>
</dbReference>
<keyword evidence="3" id="KW-0238">DNA-binding</keyword>
<accession>A0A5H2YNM8</accession>
<accession>A0A2U8P6B8</accession>
<dbReference type="AlphaFoldDB" id="A0A2U8P6B8"/>
<reference evidence="2 4" key="1">
    <citation type="journal article" date="2014" name="Int. J. Syst. Evol. Microbiol.">
        <title>Bradyrhizobium ottawaense sp. nov., a symbiotic nitrogen fixing bacterium from root nodules of soybeans in Canada.</title>
        <authorList>
            <person name="Yu X."/>
            <person name="Cloutier S."/>
            <person name="Tambong J.T."/>
            <person name="Bromfield E.S."/>
        </authorList>
    </citation>
    <scope>NUCLEOTIDE SEQUENCE [LARGE SCALE GENOMIC DNA]</scope>
    <source>
        <strain evidence="2 4">OO99</strain>
    </source>
</reference>
<sequence length="131" mass="13827">MPEAAQTSAMAGNPVYIAFGNAVSTRRKALSLTQAQLASKVKMSRASIANIESGRQNILLHHVYALATALDFAKVADLLPPMPHKSIGEELKMTLVNEKLSKESLSENAGAQVADLISSALAPRRGSKVGS</sequence>
<proteinExistence type="predicted"/>
<keyword evidence="5" id="KW-1185">Reference proteome</keyword>
<organism evidence="2 4">
    <name type="scientific">Bradyrhizobium ottawaense</name>
    <dbReference type="NCBI Taxonomy" id="931866"/>
    <lineage>
        <taxon>Bacteria</taxon>
        <taxon>Pseudomonadati</taxon>
        <taxon>Pseudomonadota</taxon>
        <taxon>Alphaproteobacteria</taxon>
        <taxon>Hyphomicrobiales</taxon>
        <taxon>Nitrobacteraceae</taxon>
        <taxon>Bradyrhizobium</taxon>
    </lineage>
</organism>
<feature type="domain" description="HTH cro/C1-type" evidence="1">
    <location>
        <begin position="23"/>
        <end position="78"/>
    </location>
</feature>
<evidence type="ECO:0000313" key="5">
    <source>
        <dbReference type="Proteomes" id="UP001565369"/>
    </source>
</evidence>
<dbReference type="Pfam" id="PF01381">
    <property type="entry name" value="HTH_3"/>
    <property type="match status" value="1"/>
</dbReference>
<dbReference type="SMART" id="SM00530">
    <property type="entry name" value="HTH_XRE"/>
    <property type="match status" value="1"/>
</dbReference>
<evidence type="ECO:0000259" key="1">
    <source>
        <dbReference type="PROSITE" id="PS50943"/>
    </source>
</evidence>
<dbReference type="Proteomes" id="UP000215703">
    <property type="component" value="Chromosome"/>
</dbReference>
<dbReference type="CDD" id="cd00093">
    <property type="entry name" value="HTH_XRE"/>
    <property type="match status" value="1"/>
</dbReference>
<dbReference type="KEGG" id="bot:CIT37_14440"/>
<reference evidence="3 5" key="4">
    <citation type="submission" date="2024-07" db="EMBL/GenBank/DDBJ databases">
        <title>Genomic Encyclopedia of Type Strains, Phase V (KMG-V): Genome sequencing to study the core and pangenomes of soil and plant-associated prokaryotes.</title>
        <authorList>
            <person name="Whitman W."/>
        </authorList>
    </citation>
    <scope>NUCLEOTIDE SEQUENCE [LARGE SCALE GENOMIC DNA]</scope>
    <source>
        <strain evidence="3 5">USDA 152</strain>
    </source>
</reference>
<evidence type="ECO:0000313" key="2">
    <source>
        <dbReference type="EMBL" id="AWL93262.1"/>
    </source>
</evidence>
<dbReference type="InterPro" id="IPR001387">
    <property type="entry name" value="Cro/C1-type_HTH"/>
</dbReference>
<evidence type="ECO:0000313" key="3">
    <source>
        <dbReference type="EMBL" id="MEY9453130.1"/>
    </source>
</evidence>
<gene>
    <name evidence="3" type="ORF">ABIG07_002078</name>
    <name evidence="2" type="ORF">CIT37_14440</name>
</gene>
<dbReference type="OrthoDB" id="7594891at2"/>
<reference evidence="2" key="3">
    <citation type="journal article" date="2018" name="Microbiol. Resour. Announc.">
        <title>Complete Genome Sequence of Bradyrhizobium ottawaense OO99(T), an Efficient Nitrogen-Fixing Symbiont of Soybean.</title>
        <authorList>
            <person name="Nguyen H.D.T."/>
            <person name="Cloutier S."/>
            <person name="Bromfield E.S.P."/>
        </authorList>
    </citation>
    <scope>NUCLEOTIDE SEQUENCE</scope>
    <source>
        <strain evidence="2">OO99</strain>
    </source>
</reference>
<evidence type="ECO:0000313" key="4">
    <source>
        <dbReference type="Proteomes" id="UP000215703"/>
    </source>
</evidence>
<dbReference type="PROSITE" id="PS50943">
    <property type="entry name" value="HTH_CROC1"/>
    <property type="match status" value="1"/>
</dbReference>
<protein>
    <submittedName>
        <fullName evidence="2 3">XRE family transcriptional regulator</fullName>
    </submittedName>
</protein>
<reference evidence="2 4" key="2">
    <citation type="journal article" date="2017" name="Syst. Appl. Microbiol.">
        <title>Soybeans inoculated with root zone soils of Canadian native legumes harbour diverse and novel Bradyrhizobium spp. that possess agricultural potential.</title>
        <authorList>
            <person name="Bromfield E.S.P."/>
            <person name="Cloutier S."/>
            <person name="Tambong J.T."/>
            <person name="Tran Thi T.V."/>
        </authorList>
    </citation>
    <scope>NUCLEOTIDE SEQUENCE [LARGE SCALE GENOMIC DNA]</scope>
    <source>
        <strain evidence="2 4">OO99</strain>
    </source>
</reference>
<dbReference type="EMBL" id="CP029425">
    <property type="protein sequence ID" value="AWL93262.1"/>
    <property type="molecule type" value="Genomic_DNA"/>
</dbReference>
<dbReference type="InterPro" id="IPR010982">
    <property type="entry name" value="Lambda_DNA-bd_dom_sf"/>
</dbReference>
<dbReference type="GO" id="GO:0003677">
    <property type="term" value="F:DNA binding"/>
    <property type="evidence" value="ECO:0007669"/>
    <property type="project" value="UniProtKB-KW"/>
</dbReference>
<dbReference type="SUPFAM" id="SSF47413">
    <property type="entry name" value="lambda repressor-like DNA-binding domains"/>
    <property type="match status" value="1"/>
</dbReference>
<dbReference type="Proteomes" id="UP001565369">
    <property type="component" value="Unassembled WGS sequence"/>
</dbReference>